<dbReference type="InterPro" id="IPR009000">
    <property type="entry name" value="Transl_B-barrel_sf"/>
</dbReference>
<evidence type="ECO:0000256" key="4">
    <source>
        <dbReference type="ARBA" id="ARBA00022980"/>
    </source>
</evidence>
<dbReference type="Proteomes" id="UP000240322">
    <property type="component" value="Unassembled WGS sequence"/>
</dbReference>
<dbReference type="PROSITE" id="PS00474">
    <property type="entry name" value="RIBOSOMAL_L3"/>
    <property type="match status" value="1"/>
</dbReference>
<dbReference type="PANTHER" id="PTHR11363:SF5">
    <property type="entry name" value="LARGE RIBOSOMAL SUBUNIT PROTEIN UL3"/>
    <property type="match status" value="1"/>
</dbReference>
<evidence type="ECO:0000256" key="5">
    <source>
        <dbReference type="ARBA" id="ARBA00023274"/>
    </source>
</evidence>
<protein>
    <recommendedName>
        <fullName evidence="6 7">50S ribosomal protein L3</fullName>
    </recommendedName>
</protein>
<dbReference type="EMBL" id="NEXE01000013">
    <property type="protein sequence ID" value="PSN91970.1"/>
    <property type="molecule type" value="Genomic_DNA"/>
</dbReference>
<keyword evidence="5" id="KW-0687">Ribonucleoprotein</keyword>
<accession>A0A2R6B009</accession>
<dbReference type="AlphaFoldDB" id="A0A2R6B009"/>
<dbReference type="InterPro" id="IPR019928">
    <property type="entry name" value="Ribosomal_uL3_arc"/>
</dbReference>
<dbReference type="SUPFAM" id="SSF50447">
    <property type="entry name" value="Translation proteins"/>
    <property type="match status" value="1"/>
</dbReference>
<evidence type="ECO:0000313" key="10">
    <source>
        <dbReference type="Proteomes" id="UP000240322"/>
    </source>
</evidence>
<dbReference type="Pfam" id="PF00297">
    <property type="entry name" value="Ribosomal_L3"/>
    <property type="match status" value="1"/>
</dbReference>
<dbReference type="PANTHER" id="PTHR11363">
    <property type="entry name" value="60S RIBOSOMAL PROTEIN L3-RELATED"/>
    <property type="match status" value="1"/>
</dbReference>
<dbReference type="InterPro" id="IPR019926">
    <property type="entry name" value="Ribosomal_uL3_CS"/>
</dbReference>
<dbReference type="Gene3D" id="3.30.1430.10">
    <property type="match status" value="1"/>
</dbReference>
<dbReference type="GO" id="GO:0006412">
    <property type="term" value="P:translation"/>
    <property type="evidence" value="ECO:0007669"/>
    <property type="project" value="UniProtKB-UniRule"/>
</dbReference>
<dbReference type="GO" id="GO:0022625">
    <property type="term" value="C:cytosolic large ribosomal subunit"/>
    <property type="evidence" value="ECO:0007669"/>
    <property type="project" value="UniProtKB-UniRule"/>
</dbReference>
<evidence type="ECO:0000256" key="6">
    <source>
        <dbReference type="ARBA" id="ARBA00035457"/>
    </source>
</evidence>
<organism evidence="9 10">
    <name type="scientific">Candidatus Marsarchaeota G2 archaeon OSP_D</name>
    <dbReference type="NCBI Taxonomy" id="1978157"/>
    <lineage>
        <taxon>Archaea</taxon>
        <taxon>Candidatus Marsarchaeota</taxon>
        <taxon>Candidatus Marsarchaeota group 2</taxon>
    </lineage>
</organism>
<evidence type="ECO:0000256" key="2">
    <source>
        <dbReference type="ARBA" id="ARBA00022730"/>
    </source>
</evidence>
<gene>
    <name evidence="9" type="ORF">B9Q03_02550</name>
</gene>
<evidence type="ECO:0000256" key="7">
    <source>
        <dbReference type="NCBIfam" id="TIGR03626"/>
    </source>
</evidence>
<dbReference type="Gene3D" id="4.10.960.10">
    <property type="entry name" value="Ribosomal protein L3, domain 3"/>
    <property type="match status" value="1"/>
</dbReference>
<evidence type="ECO:0000256" key="8">
    <source>
        <dbReference type="SAM" id="MobiDB-lite"/>
    </source>
</evidence>
<keyword evidence="3" id="KW-0694">RNA-binding</keyword>
<keyword evidence="2" id="KW-0699">rRNA-binding</keyword>
<comment type="caution">
    <text evidence="9">The sequence shown here is derived from an EMBL/GenBank/DDBJ whole genome shotgun (WGS) entry which is preliminary data.</text>
</comment>
<sequence>MGHRKLSAPRHGSLAFRPRKRAKSIRPHVRSWPKSGGPKLLGYPAYKVGMIHAIVKDNYQYSPTFGKEVFRALTVLEAPPVILAGLRFYIIDEKRVLRTIGEVWAKNLPKEVGKVISLPKKDSTVDVERFKSSAHFVRALVVTQPWKAGLPKKKPEIIEIPLGGELNEQLRYLESLGSEISVNEVFSPTAIVDAIAVSKGKGYEGPVARFGIKIIQRKKAKKTKRGPGSDSPMTPGAVMSTVPRAGQHGFHNRVDLNKMIVSIEVDPSKITPKSGFRHYGLPRSSVVLLQGSVPGASKRLVILRSAVRSYFKPLKEAPEIQYVSSV</sequence>
<dbReference type="NCBIfam" id="NF003261">
    <property type="entry name" value="PRK04231.1"/>
    <property type="match status" value="1"/>
</dbReference>
<name>A0A2R6B009_9ARCH</name>
<feature type="region of interest" description="Disordered" evidence="8">
    <location>
        <begin position="1"/>
        <end position="24"/>
    </location>
</feature>
<dbReference type="GO" id="GO:0003735">
    <property type="term" value="F:structural constituent of ribosome"/>
    <property type="evidence" value="ECO:0007669"/>
    <property type="project" value="UniProtKB-UniRule"/>
</dbReference>
<comment type="similarity">
    <text evidence="1">Belongs to the universal ribosomal protein uL3 family.</text>
</comment>
<dbReference type="InterPro" id="IPR044892">
    <property type="entry name" value="Ribosomal_L3_dom_3_arc_sf"/>
</dbReference>
<keyword evidence="4 9" id="KW-0689">Ribosomal protein</keyword>
<dbReference type="InterPro" id="IPR045077">
    <property type="entry name" value="L3_arc_euk"/>
</dbReference>
<proteinExistence type="inferred from homology"/>
<dbReference type="Gene3D" id="2.40.30.10">
    <property type="entry name" value="Translation factors"/>
    <property type="match status" value="1"/>
</dbReference>
<dbReference type="GO" id="GO:0019843">
    <property type="term" value="F:rRNA binding"/>
    <property type="evidence" value="ECO:0007669"/>
    <property type="project" value="UniProtKB-KW"/>
</dbReference>
<dbReference type="InterPro" id="IPR000597">
    <property type="entry name" value="Ribosomal_uL3"/>
</dbReference>
<evidence type="ECO:0000256" key="3">
    <source>
        <dbReference type="ARBA" id="ARBA00022884"/>
    </source>
</evidence>
<evidence type="ECO:0000313" key="9">
    <source>
        <dbReference type="EMBL" id="PSN91970.1"/>
    </source>
</evidence>
<reference evidence="9 10" key="1">
    <citation type="submission" date="2017-04" db="EMBL/GenBank/DDBJ databases">
        <title>Novel microbial lineages endemic to geothermal iron-oxide mats fill important gaps in the evolutionary history of Archaea.</title>
        <authorList>
            <person name="Jay Z.J."/>
            <person name="Beam J.P."/>
            <person name="Dlakic M."/>
            <person name="Rusch D.B."/>
            <person name="Kozubal M.A."/>
            <person name="Inskeep W.P."/>
        </authorList>
    </citation>
    <scope>NUCLEOTIDE SEQUENCE [LARGE SCALE GENOMIC DNA]</scope>
    <source>
        <strain evidence="9">OSP_D</strain>
    </source>
</reference>
<evidence type="ECO:0000256" key="1">
    <source>
        <dbReference type="ARBA" id="ARBA00006540"/>
    </source>
</evidence>
<dbReference type="NCBIfam" id="TIGR03626">
    <property type="entry name" value="L3_arch"/>
    <property type="match status" value="1"/>
</dbReference>